<dbReference type="InterPro" id="IPR011989">
    <property type="entry name" value="ARM-like"/>
</dbReference>
<dbReference type="GO" id="GO:0000774">
    <property type="term" value="F:adenyl-nucleotide exchange factor activity"/>
    <property type="evidence" value="ECO:0007669"/>
    <property type="project" value="TreeGrafter"/>
</dbReference>
<proteinExistence type="predicted"/>
<keyword evidence="1" id="KW-0732">Signal</keyword>
<evidence type="ECO:0000256" key="1">
    <source>
        <dbReference type="SAM" id="SignalP"/>
    </source>
</evidence>
<dbReference type="Gene3D" id="1.25.10.10">
    <property type="entry name" value="Leucine-rich Repeat Variant"/>
    <property type="match status" value="1"/>
</dbReference>
<feature type="domain" description="Nucleotide exchange factor Fes1" evidence="2">
    <location>
        <begin position="52"/>
        <end position="165"/>
    </location>
</feature>
<dbReference type="GO" id="GO:0005783">
    <property type="term" value="C:endoplasmic reticulum"/>
    <property type="evidence" value="ECO:0007669"/>
    <property type="project" value="TreeGrafter"/>
</dbReference>
<feature type="chain" id="PRO_5001605746" evidence="1">
    <location>
        <begin position="24"/>
        <end position="395"/>
    </location>
</feature>
<accession>A0A061RE09</accession>
<dbReference type="AlphaFoldDB" id="A0A061RE09"/>
<dbReference type="InterPro" id="IPR050693">
    <property type="entry name" value="Hsp70_NEF-Inhibitors"/>
</dbReference>
<gene>
    <name evidence="3" type="primary">SLS1</name>
    <name evidence="3" type="ORF">TSPGSL018_8044</name>
</gene>
<organism evidence="3">
    <name type="scientific">Tetraselmis sp. GSL018</name>
    <dbReference type="NCBI Taxonomy" id="582737"/>
    <lineage>
        <taxon>Eukaryota</taxon>
        <taxon>Viridiplantae</taxon>
        <taxon>Chlorophyta</taxon>
        <taxon>core chlorophytes</taxon>
        <taxon>Chlorodendrophyceae</taxon>
        <taxon>Chlorodendrales</taxon>
        <taxon>Chlorodendraceae</taxon>
        <taxon>Tetraselmis</taxon>
    </lineage>
</organism>
<protein>
    <submittedName>
        <fullName evidence="3">Nucleotide exchange factor SIL1</fullName>
    </submittedName>
</protein>
<name>A0A061RE09_9CHLO</name>
<reference evidence="3" key="1">
    <citation type="submission" date="2014-05" db="EMBL/GenBank/DDBJ databases">
        <title>The transcriptome of the halophilic microalga Tetraselmis sp. GSL018 isolated from the Great Salt Lake, Utah.</title>
        <authorList>
            <person name="Jinkerson R.E."/>
            <person name="D'Adamo S."/>
            <person name="Posewitz M.C."/>
        </authorList>
    </citation>
    <scope>NUCLEOTIDE SEQUENCE</scope>
    <source>
        <strain evidence="3">GSL018</strain>
    </source>
</reference>
<dbReference type="Pfam" id="PF08609">
    <property type="entry name" value="Fes1"/>
    <property type="match status" value="1"/>
</dbReference>
<dbReference type="EMBL" id="GBEZ01017618">
    <property type="protein sequence ID" value="JAC68731.1"/>
    <property type="molecule type" value="Transcribed_RNA"/>
</dbReference>
<dbReference type="InterPro" id="IPR016024">
    <property type="entry name" value="ARM-type_fold"/>
</dbReference>
<dbReference type="PANTHER" id="PTHR19316">
    <property type="entry name" value="PROTEIN FOLDING REGULATOR"/>
    <property type="match status" value="1"/>
</dbReference>
<dbReference type="PANTHER" id="PTHR19316:SF32">
    <property type="entry name" value="ARM REPEAT SUPERFAMILY PROTEIN"/>
    <property type="match status" value="1"/>
</dbReference>
<sequence>MPSMRSVFFMTAICLLTFFLVQSENENESVFLPASDSANSGPLAGDLGSDEMESLLHWAITNSDPEKLRKQALTASAGDNKRMTVEELKELAASQARIREAIDAFSEEPTENELMQEAIDIIKSFVEGDGFGAESPQNETEVDSLENTLKGLQILVEPIDNANDLKTMGGIRPLARLLEGPRRLRIGAAKVIGTAASNNPTFQGHLLEEEPAAMGRLLSLVRSPDADESARALYAVAALIRNTEKAQDAFFETGGAEAVGAAMKLATAGGGWKLASRTLQLTADLAAQGSHVRKPLMKDAAILQGVLGVLAEADAPMDVTENAVFALEALAGDSSSKAALKLAGADAALSAAEARLKAAAGVGADADYTEEVVELMARVREDIAAPAREIGSGEL</sequence>
<evidence type="ECO:0000313" key="3">
    <source>
        <dbReference type="EMBL" id="JAC68731.1"/>
    </source>
</evidence>
<dbReference type="InterPro" id="IPR013918">
    <property type="entry name" value="Nucleotide_exch_fac_Fes1"/>
</dbReference>
<evidence type="ECO:0000259" key="2">
    <source>
        <dbReference type="Pfam" id="PF08609"/>
    </source>
</evidence>
<feature type="signal peptide" evidence="1">
    <location>
        <begin position="1"/>
        <end position="23"/>
    </location>
</feature>
<dbReference type="SUPFAM" id="SSF48371">
    <property type="entry name" value="ARM repeat"/>
    <property type="match status" value="1"/>
</dbReference>